<dbReference type="PANTHER" id="PTHR47236">
    <property type="entry name" value="GENE, 32742-RELATED-RELATED"/>
    <property type="match status" value="1"/>
</dbReference>
<reference evidence="2 3" key="1">
    <citation type="journal article" date="2022" name="Gigascience">
        <title>A chromosome-level genome assembly and annotation of the desert horned lizard, Phrynosoma platyrhinos, provides insight into chromosomal rearrangements among reptiles.</title>
        <authorList>
            <person name="Koochekian N."/>
            <person name="Ascanio A."/>
            <person name="Farleigh K."/>
            <person name="Card D.C."/>
            <person name="Schield D.R."/>
            <person name="Castoe T.A."/>
            <person name="Jezkova T."/>
        </authorList>
    </citation>
    <scope>NUCLEOTIDE SEQUENCE [LARGE SCALE GENOMIC DNA]</scope>
    <source>
        <strain evidence="2">NK-2021</strain>
    </source>
</reference>
<evidence type="ECO:0000313" key="2">
    <source>
        <dbReference type="EMBL" id="KAH0623315.1"/>
    </source>
</evidence>
<proteinExistence type="predicted"/>
<dbReference type="Proteomes" id="UP000826234">
    <property type="component" value="Unassembled WGS sequence"/>
</dbReference>
<dbReference type="PANTHER" id="PTHR47236:SF5">
    <property type="entry name" value="GENE, 32742-RELATED"/>
    <property type="match status" value="1"/>
</dbReference>
<sequence length="1623" mass="183428">MLSVASQLAFHVAPRPSNPRKAKKFAPAFGKAGYSSPTNDRRWACVKEVYNICRDASVRNQEGQCLTKEEWTQYCADKVCASPKDYQRYDKVLGLCLCQADNLDSVCNPQCRRRQRNILQFICDQEPARLSLNHRNGSQADILLEEIKPSLQVLNFHSEKDCTSEEKKGSQPVYVVKTNGTSGKENPRFYWSRLQQPSNSTLKITFTGIFNPTACLRIHEIIMFIVSKDHYPIYDVNNLYNTNLEFDWGGFRSLAEEATLTSDTSDVLLFFYQFHDPGTYVLRLSSNQHKRMVCSILWHVLQSGYEIWDSEEQIDLDSFNTNVFFEILVTQSLAVTAKLSQFKEELKLLYHKLLEETASLRDLWIAKVGVPDGMELSSDESVRNYTKAKHQAEEEIQRKRHLATEYEECVSRQLCLLTEELKSHEEHWVAFHSALREATRLTELLADTLSSGEESKQDHHQLLNLIDAASNQMSSLITKESHRLMLWGILGEGTGGHLVNKEKTRLLTKEELVGPDGSVKAHDALHRDATTGLIMPRDDAVMLLANQSMKHVPPDHFLHPGTGKVLPVAGNIGFNPINSKLIPTVDLSSDELHRSARPIFPYVPYPMCPNTGLPVPRNLPILQPEKVFKLGGFMHDPASGIEVPILAVTIHPQTGQKMTLGGTYLNPLTGMLTPLEFGGPMRAPEGGKIVPILGVTLDSNTGNVIPLGGLQGSSENLLLIGDSFMEPQSGKVARVQGLSLQEGKMAPHAGGYKAVLEANLLIAQIRMAKALKEYKDDVWEDRCPAGDGQTALKMAEEDMMKALSQKLDYLMYWLQNLEKQQECASHLKSTGGKLGLVPLAIGFRTIDPITGEMGPVIGAQINPWTMAVIPVVQSLGSLPRESPDPDLIRYRDKLKPLDEICRFLEESSVQEAQRRANRHLKTFWDSQQSLQMRARVRLLLRKMLERLVQFIWKVQLEESRIQMQLKEAERQRSSSLQTLETVQEKSRKIALHLVAAFEEHITKQRANIERAYCRLEYLRNLLDTVALQTKGLGPGQDQEGSIEWDNLLKELAEFHWRSEEELSQQHWEETKDAGLIPEEVALEDGTLFSLEEILQNLALLCADLQKAGSSLSAEDAKENSETHILEAELSPAGSAAQKMQATAVKIVRQEALKQIRIHKVLERYNSIQRRTFPEEILQVLGHLCTGGTMAQDMVWSIEKQQVERAMTFLQKEKEEELSISISEMDEAQLKRLQALIGMEMQLEAKEAEAVREATKQNQSLSADGLVYFLLSGRHLRQVARLLEASLGLQEAGSTLDENTKGIVHLLKEKTEYAGSVAELQQASQMLRLRERHFQETVRKLKAYSSDQRLENADQIASELQKFRQEKTKELEDHLRTFLSIPKTQESPSYNPSSLQKLLREHEETMAFLDKAYQQERRKRRERMEKERRKKYSHQQDRCPPASNTGSMQGQHQPNPAEKDKVFSLLAEYVKILKQTELLVMLRIFLLNPRFKTLPSGGNEVDANPSSQILALLNEVNCQFQKCASALGLLDNQYPEYDTASFFQDIMDIQMTPKSGELVPLLTSSLSAREFVIYQYGIVILQFLRPLLGGPEIDLCLASSIPSSNAPGNAFRNTFYYQVCPPLG</sequence>
<gene>
    <name evidence="2" type="ORF">JD844_031523</name>
</gene>
<evidence type="ECO:0000313" key="3">
    <source>
        <dbReference type="Proteomes" id="UP000826234"/>
    </source>
</evidence>
<comment type="caution">
    <text evidence="2">The sequence shown here is derived from an EMBL/GenBank/DDBJ whole genome shotgun (WGS) entry which is preliminary data.</text>
</comment>
<dbReference type="EMBL" id="JAIPUX010003283">
    <property type="protein sequence ID" value="KAH0623315.1"/>
    <property type="molecule type" value="Genomic_DNA"/>
</dbReference>
<keyword evidence="3" id="KW-1185">Reference proteome</keyword>
<feature type="region of interest" description="Disordered" evidence="1">
    <location>
        <begin position="1411"/>
        <end position="1456"/>
    </location>
</feature>
<feature type="compositionally biased region" description="Polar residues" evidence="1">
    <location>
        <begin position="1441"/>
        <end position="1453"/>
    </location>
</feature>
<accession>A0ABQ7T1D1</accession>
<evidence type="ECO:0000256" key="1">
    <source>
        <dbReference type="SAM" id="MobiDB-lite"/>
    </source>
</evidence>
<name>A0ABQ7T1D1_PHRPL</name>
<protein>
    <submittedName>
        <fullName evidence="2">Uncharacterized protein</fullName>
    </submittedName>
</protein>
<organism evidence="2 3">
    <name type="scientific">Phrynosoma platyrhinos</name>
    <name type="common">Desert horned lizard</name>
    <dbReference type="NCBI Taxonomy" id="52577"/>
    <lineage>
        <taxon>Eukaryota</taxon>
        <taxon>Metazoa</taxon>
        <taxon>Chordata</taxon>
        <taxon>Craniata</taxon>
        <taxon>Vertebrata</taxon>
        <taxon>Euteleostomi</taxon>
        <taxon>Lepidosauria</taxon>
        <taxon>Squamata</taxon>
        <taxon>Bifurcata</taxon>
        <taxon>Unidentata</taxon>
        <taxon>Episquamata</taxon>
        <taxon>Toxicofera</taxon>
        <taxon>Iguania</taxon>
        <taxon>Phrynosomatidae</taxon>
        <taxon>Phrynosomatinae</taxon>
        <taxon>Phrynosoma</taxon>
    </lineage>
</organism>